<dbReference type="InterPro" id="IPR018490">
    <property type="entry name" value="cNMP-bd_dom_sf"/>
</dbReference>
<feature type="transmembrane region" description="Helical" evidence="1">
    <location>
        <begin position="30"/>
        <end position="48"/>
    </location>
</feature>
<dbReference type="InterPro" id="IPR014710">
    <property type="entry name" value="RmlC-like_jellyroll"/>
</dbReference>
<keyword evidence="1" id="KW-1133">Transmembrane helix</keyword>
<dbReference type="Proteomes" id="UP000198824">
    <property type="component" value="Unassembled WGS sequence"/>
</dbReference>
<reference evidence="3 4" key="1">
    <citation type="submission" date="2016-10" db="EMBL/GenBank/DDBJ databases">
        <authorList>
            <person name="de Groot N.N."/>
        </authorList>
    </citation>
    <scope>NUCLEOTIDE SEQUENCE [LARGE SCALE GENOMIC DNA]</scope>
    <source>
        <strain evidence="3 4">S5-249</strain>
    </source>
</reference>
<dbReference type="EMBL" id="FOZG01000001">
    <property type="protein sequence ID" value="SFR80405.1"/>
    <property type="molecule type" value="Genomic_DNA"/>
</dbReference>
<dbReference type="CDD" id="cd00038">
    <property type="entry name" value="CAP_ED"/>
    <property type="match status" value="1"/>
</dbReference>
<gene>
    <name evidence="3" type="ORF">SAMN05192580_0570</name>
</gene>
<organism evidence="3 4">
    <name type="scientific">Sphingomonas jatrophae</name>
    <dbReference type="NCBI Taxonomy" id="1166337"/>
    <lineage>
        <taxon>Bacteria</taxon>
        <taxon>Pseudomonadati</taxon>
        <taxon>Pseudomonadota</taxon>
        <taxon>Alphaproteobacteria</taxon>
        <taxon>Sphingomonadales</taxon>
        <taxon>Sphingomonadaceae</taxon>
        <taxon>Sphingomonas</taxon>
    </lineage>
</organism>
<dbReference type="STRING" id="1166337.SAMN05192580_0570"/>
<name>A0A1I6JN56_9SPHN</name>
<dbReference type="OrthoDB" id="7446736at2"/>
<sequence>MVGMNSEPLPALLVVGGIILVAATCFEKRLVLRGGLALAAFSGLAGWVGAGGGMIGAVLLAGLLAVNLFHLALIFLRDRRLRFSDEEARMAASVFSALDKRQARHLMDQGIWIDGKAGESLTRENEPVSHLFYLSEGTAEVTSLGMWIATLKSPTLIGEVTVLDETGATATVSLDQPARFWCVPAVSLRRFLSENPDIRTALENSFAGAMAEKLRSSNQSRSATKNLTAAAA</sequence>
<dbReference type="AlphaFoldDB" id="A0A1I6JN56"/>
<keyword evidence="1" id="KW-0472">Membrane</keyword>
<dbReference type="PROSITE" id="PS50042">
    <property type="entry name" value="CNMP_BINDING_3"/>
    <property type="match status" value="1"/>
</dbReference>
<dbReference type="SUPFAM" id="SSF51206">
    <property type="entry name" value="cAMP-binding domain-like"/>
    <property type="match status" value="1"/>
</dbReference>
<dbReference type="Gene3D" id="2.60.120.10">
    <property type="entry name" value="Jelly Rolls"/>
    <property type="match status" value="1"/>
</dbReference>
<evidence type="ECO:0000313" key="4">
    <source>
        <dbReference type="Proteomes" id="UP000198824"/>
    </source>
</evidence>
<proteinExistence type="predicted"/>
<feature type="transmembrane region" description="Helical" evidence="1">
    <location>
        <begin position="54"/>
        <end position="76"/>
    </location>
</feature>
<feature type="domain" description="Cyclic nucleotide-binding" evidence="2">
    <location>
        <begin position="94"/>
        <end position="209"/>
    </location>
</feature>
<accession>A0A1I6JN56</accession>
<keyword evidence="4" id="KW-1185">Reference proteome</keyword>
<dbReference type="InterPro" id="IPR000595">
    <property type="entry name" value="cNMP-bd_dom"/>
</dbReference>
<protein>
    <submittedName>
        <fullName evidence="3">Cyclic nucleotide-binding domain-containing protein</fullName>
    </submittedName>
</protein>
<dbReference type="Pfam" id="PF00027">
    <property type="entry name" value="cNMP_binding"/>
    <property type="match status" value="1"/>
</dbReference>
<evidence type="ECO:0000259" key="2">
    <source>
        <dbReference type="PROSITE" id="PS50042"/>
    </source>
</evidence>
<evidence type="ECO:0000256" key="1">
    <source>
        <dbReference type="SAM" id="Phobius"/>
    </source>
</evidence>
<evidence type="ECO:0000313" key="3">
    <source>
        <dbReference type="EMBL" id="SFR80405.1"/>
    </source>
</evidence>
<feature type="transmembrane region" description="Helical" evidence="1">
    <location>
        <begin position="6"/>
        <end position="23"/>
    </location>
</feature>
<keyword evidence="1" id="KW-0812">Transmembrane</keyword>
<dbReference type="SMART" id="SM00100">
    <property type="entry name" value="cNMP"/>
    <property type="match status" value="1"/>
</dbReference>